<proteinExistence type="predicted"/>
<evidence type="ECO:0000256" key="2">
    <source>
        <dbReference type="SAM" id="Phobius"/>
    </source>
</evidence>
<feature type="coiled-coil region" evidence="1">
    <location>
        <begin position="77"/>
        <end position="153"/>
    </location>
</feature>
<evidence type="ECO:0000313" key="3">
    <source>
        <dbReference type="EMBL" id="QQO09201.1"/>
    </source>
</evidence>
<sequence>MKMKKTTDRTSQNRARPSGGLYIFLVFPRSLCLFLVLSAVFSLPVFSLPQEPAGNGTNSGNELSRLIGISTRLSELNETLRNELEDSRKSSAELLNTLGKSKEELDGLRNELESLRVTSTELLNRAETSSRESAELREALRKAEISLASLEQSFGAYRIAAEARIESLDRSRRFLKTACIAAAAFALGGWVAFGIAVN</sequence>
<organism evidence="3 4">
    <name type="scientific">Breznakiella homolactica</name>
    <dbReference type="NCBI Taxonomy" id="2798577"/>
    <lineage>
        <taxon>Bacteria</taxon>
        <taxon>Pseudomonadati</taxon>
        <taxon>Spirochaetota</taxon>
        <taxon>Spirochaetia</taxon>
        <taxon>Spirochaetales</taxon>
        <taxon>Breznakiellaceae</taxon>
        <taxon>Breznakiella</taxon>
    </lineage>
</organism>
<dbReference type="EMBL" id="CP067089">
    <property type="protein sequence ID" value="QQO09201.1"/>
    <property type="molecule type" value="Genomic_DNA"/>
</dbReference>
<keyword evidence="1" id="KW-0175">Coiled coil</keyword>
<reference evidence="3" key="1">
    <citation type="submission" date="2021-01" db="EMBL/GenBank/DDBJ databases">
        <title>Description of Breznakiella homolactica.</title>
        <authorList>
            <person name="Song Y."/>
            <person name="Brune A."/>
        </authorList>
    </citation>
    <scope>NUCLEOTIDE SEQUENCE</scope>
    <source>
        <strain evidence="3">RmG30</strain>
    </source>
</reference>
<dbReference type="AlphaFoldDB" id="A0A7T8BAB5"/>
<keyword evidence="2" id="KW-1133">Transmembrane helix</keyword>
<evidence type="ECO:0000256" key="1">
    <source>
        <dbReference type="SAM" id="Coils"/>
    </source>
</evidence>
<dbReference type="KEGG" id="bhc:JFL75_20095"/>
<keyword evidence="4" id="KW-1185">Reference proteome</keyword>
<name>A0A7T8BAB5_9SPIR</name>
<keyword evidence="2" id="KW-0812">Transmembrane</keyword>
<evidence type="ECO:0000313" key="4">
    <source>
        <dbReference type="Proteomes" id="UP000595917"/>
    </source>
</evidence>
<gene>
    <name evidence="3" type="ORF">JFL75_20095</name>
</gene>
<keyword evidence="2" id="KW-0472">Membrane</keyword>
<dbReference type="Proteomes" id="UP000595917">
    <property type="component" value="Chromosome"/>
</dbReference>
<feature type="transmembrane region" description="Helical" evidence="2">
    <location>
        <begin position="174"/>
        <end position="197"/>
    </location>
</feature>
<feature type="transmembrane region" description="Helical" evidence="2">
    <location>
        <begin position="21"/>
        <end position="46"/>
    </location>
</feature>
<accession>A0A7T8BAB5</accession>
<dbReference type="RefSeq" id="WP_215626507.1">
    <property type="nucleotide sequence ID" value="NZ_CP067089.2"/>
</dbReference>
<protein>
    <submittedName>
        <fullName evidence="3">Uncharacterized protein</fullName>
    </submittedName>
</protein>